<dbReference type="AlphaFoldDB" id="A0A9D1NWB0"/>
<feature type="domain" description="N-acetyltransferase" evidence="6">
    <location>
        <begin position="244"/>
        <end position="400"/>
    </location>
</feature>
<dbReference type="GO" id="GO:0008930">
    <property type="term" value="F:methylthioadenosine nucleosidase activity"/>
    <property type="evidence" value="ECO:0007669"/>
    <property type="project" value="InterPro"/>
</dbReference>
<protein>
    <recommendedName>
        <fullName evidence="2">adenosylhomocysteine nucleosidase</fullName>
        <ecNumber evidence="2">3.2.2.9</ecNumber>
    </recommendedName>
</protein>
<dbReference type="SUPFAM" id="SSF53167">
    <property type="entry name" value="Purine and uridine phosphorylases"/>
    <property type="match status" value="1"/>
</dbReference>
<keyword evidence="5" id="KW-0486">Methionine biosynthesis</keyword>
<dbReference type="GO" id="GO:0019509">
    <property type="term" value="P:L-methionine salvage from methylthioadenosine"/>
    <property type="evidence" value="ECO:0007669"/>
    <property type="project" value="InterPro"/>
</dbReference>
<dbReference type="Gene3D" id="3.40.50.1580">
    <property type="entry name" value="Nucleoside phosphorylase domain"/>
    <property type="match status" value="1"/>
</dbReference>
<dbReference type="GO" id="GO:0009164">
    <property type="term" value="P:nucleoside catabolic process"/>
    <property type="evidence" value="ECO:0007669"/>
    <property type="project" value="InterPro"/>
</dbReference>
<evidence type="ECO:0000256" key="4">
    <source>
        <dbReference type="ARBA" id="ARBA00022801"/>
    </source>
</evidence>
<accession>A0A9D1NWB0</accession>
<evidence type="ECO:0000313" key="8">
    <source>
        <dbReference type="Proteomes" id="UP000886723"/>
    </source>
</evidence>
<evidence type="ECO:0000313" key="7">
    <source>
        <dbReference type="EMBL" id="HIV13254.1"/>
    </source>
</evidence>
<dbReference type="PANTHER" id="PTHR46832">
    <property type="entry name" value="5'-METHYLTHIOADENOSINE/S-ADENOSYLHOMOCYSTEINE NUCLEOSIDASE"/>
    <property type="match status" value="1"/>
</dbReference>
<name>A0A9D1NWB0_9FIRM</name>
<dbReference type="NCBIfam" id="TIGR01704">
    <property type="entry name" value="MTA_SAH-Nsdase"/>
    <property type="match status" value="1"/>
</dbReference>
<dbReference type="InterPro" id="IPR000845">
    <property type="entry name" value="Nucleoside_phosphorylase_d"/>
</dbReference>
<dbReference type="PROSITE" id="PS51186">
    <property type="entry name" value="GNAT"/>
    <property type="match status" value="1"/>
</dbReference>
<dbReference type="Pfam" id="PF13302">
    <property type="entry name" value="Acetyltransf_3"/>
    <property type="match status" value="1"/>
</dbReference>
<dbReference type="InterPro" id="IPR016181">
    <property type="entry name" value="Acyl_CoA_acyltransferase"/>
</dbReference>
<keyword evidence="7" id="KW-0326">Glycosidase</keyword>
<dbReference type="EC" id="3.2.2.9" evidence="2"/>
<dbReference type="Pfam" id="PF01048">
    <property type="entry name" value="PNP_UDP_1"/>
    <property type="match status" value="1"/>
</dbReference>
<dbReference type="SUPFAM" id="SSF55729">
    <property type="entry name" value="Acyl-CoA N-acyltransferases (Nat)"/>
    <property type="match status" value="1"/>
</dbReference>
<reference evidence="7" key="1">
    <citation type="submission" date="2020-10" db="EMBL/GenBank/DDBJ databases">
        <authorList>
            <person name="Gilroy R."/>
        </authorList>
    </citation>
    <scope>NUCLEOTIDE SEQUENCE</scope>
    <source>
        <strain evidence="7">ChiBcec2-4451</strain>
    </source>
</reference>
<keyword evidence="3" id="KW-0028">Amino-acid biosynthesis</keyword>
<dbReference type="PANTHER" id="PTHR46832:SF1">
    <property type="entry name" value="5'-METHYLTHIOADENOSINE_S-ADENOSYLHOMOCYSTEINE NUCLEOSIDASE"/>
    <property type="match status" value="1"/>
</dbReference>
<evidence type="ECO:0000256" key="3">
    <source>
        <dbReference type="ARBA" id="ARBA00022605"/>
    </source>
</evidence>
<evidence type="ECO:0000256" key="5">
    <source>
        <dbReference type="ARBA" id="ARBA00023167"/>
    </source>
</evidence>
<dbReference type="CDD" id="cd04301">
    <property type="entry name" value="NAT_SF"/>
    <property type="match status" value="1"/>
</dbReference>
<dbReference type="GO" id="GO:0008782">
    <property type="term" value="F:adenosylhomocysteine nucleosidase activity"/>
    <property type="evidence" value="ECO:0007669"/>
    <property type="project" value="UniProtKB-EC"/>
</dbReference>
<dbReference type="Gene3D" id="3.40.630.30">
    <property type="match status" value="1"/>
</dbReference>
<sequence length="427" mass="48273">MRIGILCAGDMELEPFLACMENCTITEKAMLKFYEGTLQGVAAVALYSGVCKVNAAIAAQILIDTFQVDAVINAGTAGGMDERLEIFDTVAAETAAYHDVAEDILTEFHPWMTTPRFAADPRLLAAAKRAAGRLGRRIWFGPMVTGEQFIGEEGRAEILERFAPLSADMETAAAAHVCYVNQVPFLALRTITDTARRSGVETFEENCRKASEIARDLTLLVLEELKEDAVPLRVNTPSLVTERLILRRFEQGDLAALFEIFRDPKVNRFLPWYPMKDLAEAGRYLREHFLKFYERPCGFRYAVCRKEDKVPIGYVQISPDDSHDLGYGLRKEYWGQGIATEAARAVLEQAKAAGLPFLTATHDRNNPASGRVMEHIGMTYRYSYVEQWQPKDVTVTFRMYQINFQGDPGDEYRKYRELYPEHFVETI</sequence>
<proteinExistence type="predicted"/>
<dbReference type="GO" id="GO:0019284">
    <property type="term" value="P:L-methionine salvage from S-adenosylmethionine"/>
    <property type="evidence" value="ECO:0007669"/>
    <property type="project" value="TreeGrafter"/>
</dbReference>
<dbReference type="GO" id="GO:0016747">
    <property type="term" value="F:acyltransferase activity, transferring groups other than amino-acyl groups"/>
    <property type="evidence" value="ECO:0007669"/>
    <property type="project" value="InterPro"/>
</dbReference>
<dbReference type="GO" id="GO:0005829">
    <property type="term" value="C:cytosol"/>
    <property type="evidence" value="ECO:0007669"/>
    <property type="project" value="TreeGrafter"/>
</dbReference>
<dbReference type="CDD" id="cd09008">
    <property type="entry name" value="MTAN"/>
    <property type="match status" value="1"/>
</dbReference>
<dbReference type="InterPro" id="IPR010049">
    <property type="entry name" value="MTA_SAH_Nsdase"/>
</dbReference>
<dbReference type="Proteomes" id="UP000886723">
    <property type="component" value="Unassembled WGS sequence"/>
</dbReference>
<dbReference type="InterPro" id="IPR035994">
    <property type="entry name" value="Nucleoside_phosphorylase_sf"/>
</dbReference>
<gene>
    <name evidence="7" type="primary">mtnN</name>
    <name evidence="7" type="ORF">IAA63_08980</name>
</gene>
<comment type="pathway">
    <text evidence="1">Amino-acid biosynthesis; L-methionine biosynthesis via salvage pathway; S-methyl-5-thio-alpha-D-ribose 1-phosphate from S-methyl-5'-thioadenosine (hydrolase route): step 1/2.</text>
</comment>
<evidence type="ECO:0000256" key="2">
    <source>
        <dbReference type="ARBA" id="ARBA00011974"/>
    </source>
</evidence>
<keyword evidence="4 7" id="KW-0378">Hydrolase</keyword>
<reference evidence="7" key="2">
    <citation type="journal article" date="2021" name="PeerJ">
        <title>Extensive microbial diversity within the chicken gut microbiome revealed by metagenomics and culture.</title>
        <authorList>
            <person name="Gilroy R."/>
            <person name="Ravi A."/>
            <person name="Getino M."/>
            <person name="Pursley I."/>
            <person name="Horton D.L."/>
            <person name="Alikhan N.F."/>
            <person name="Baker D."/>
            <person name="Gharbi K."/>
            <person name="Hall N."/>
            <person name="Watson M."/>
            <person name="Adriaenssens E.M."/>
            <person name="Foster-Nyarko E."/>
            <person name="Jarju S."/>
            <person name="Secka A."/>
            <person name="Antonio M."/>
            <person name="Oren A."/>
            <person name="Chaudhuri R.R."/>
            <person name="La Ragione R."/>
            <person name="Hildebrand F."/>
            <person name="Pallen M.J."/>
        </authorList>
    </citation>
    <scope>NUCLEOTIDE SEQUENCE</scope>
    <source>
        <strain evidence="7">ChiBcec2-4451</strain>
    </source>
</reference>
<organism evidence="7 8">
    <name type="scientific">Candidatus Pullilachnospira stercoravium</name>
    <dbReference type="NCBI Taxonomy" id="2840913"/>
    <lineage>
        <taxon>Bacteria</taxon>
        <taxon>Bacillati</taxon>
        <taxon>Bacillota</taxon>
        <taxon>Clostridia</taxon>
        <taxon>Lachnospirales</taxon>
        <taxon>Lachnospiraceae</taxon>
        <taxon>Lachnospiraceae incertae sedis</taxon>
        <taxon>Candidatus Pullilachnospira</taxon>
    </lineage>
</organism>
<dbReference type="EMBL" id="DVON01000188">
    <property type="protein sequence ID" value="HIV13254.1"/>
    <property type="molecule type" value="Genomic_DNA"/>
</dbReference>
<dbReference type="InterPro" id="IPR000182">
    <property type="entry name" value="GNAT_dom"/>
</dbReference>
<evidence type="ECO:0000259" key="6">
    <source>
        <dbReference type="PROSITE" id="PS51186"/>
    </source>
</evidence>
<evidence type="ECO:0000256" key="1">
    <source>
        <dbReference type="ARBA" id="ARBA00004945"/>
    </source>
</evidence>
<comment type="caution">
    <text evidence="7">The sequence shown here is derived from an EMBL/GenBank/DDBJ whole genome shotgun (WGS) entry which is preliminary data.</text>
</comment>